<proteinExistence type="predicted"/>
<protein>
    <submittedName>
        <fullName evidence="2">Uncharacterized protein</fullName>
    </submittedName>
</protein>
<feature type="compositionally biased region" description="Low complexity" evidence="1">
    <location>
        <begin position="76"/>
        <end position="87"/>
    </location>
</feature>
<feature type="region of interest" description="Disordered" evidence="1">
    <location>
        <begin position="24"/>
        <end position="87"/>
    </location>
</feature>
<organism evidence="2 3">
    <name type="scientific">Sesamum alatum</name>
    <dbReference type="NCBI Taxonomy" id="300844"/>
    <lineage>
        <taxon>Eukaryota</taxon>
        <taxon>Viridiplantae</taxon>
        <taxon>Streptophyta</taxon>
        <taxon>Embryophyta</taxon>
        <taxon>Tracheophyta</taxon>
        <taxon>Spermatophyta</taxon>
        <taxon>Magnoliopsida</taxon>
        <taxon>eudicotyledons</taxon>
        <taxon>Gunneridae</taxon>
        <taxon>Pentapetalae</taxon>
        <taxon>asterids</taxon>
        <taxon>lamiids</taxon>
        <taxon>Lamiales</taxon>
        <taxon>Pedaliaceae</taxon>
        <taxon>Sesamum</taxon>
    </lineage>
</organism>
<name>A0AAE1YBA9_9LAMI</name>
<keyword evidence="3" id="KW-1185">Reference proteome</keyword>
<dbReference type="EMBL" id="JACGWO010000005">
    <property type="protein sequence ID" value="KAK4427089.1"/>
    <property type="molecule type" value="Genomic_DNA"/>
</dbReference>
<comment type="caution">
    <text evidence="2">The sequence shown here is derived from an EMBL/GenBank/DDBJ whole genome shotgun (WGS) entry which is preliminary data.</text>
</comment>
<sequence>MRECSPLTRDGWQWLIERGIEAQGSKGLSGKRRVPRMQAGAPCSRATPPAPTPIAGSLPRPRSPLLPTPPSQVRLGSPPSSSGIGRSSVAFDKDKAIVVHNSFQELVGSPDAVLDKDKAIVVHNSSSDVLDSRLLVSCSCFVIALF</sequence>
<reference evidence="2" key="2">
    <citation type="journal article" date="2024" name="Plant">
        <title>Genomic evolution and insights into agronomic trait innovations of Sesamum species.</title>
        <authorList>
            <person name="Miao H."/>
            <person name="Wang L."/>
            <person name="Qu L."/>
            <person name="Liu H."/>
            <person name="Sun Y."/>
            <person name="Le M."/>
            <person name="Wang Q."/>
            <person name="Wei S."/>
            <person name="Zheng Y."/>
            <person name="Lin W."/>
            <person name="Duan Y."/>
            <person name="Cao H."/>
            <person name="Xiong S."/>
            <person name="Wang X."/>
            <person name="Wei L."/>
            <person name="Li C."/>
            <person name="Ma Q."/>
            <person name="Ju M."/>
            <person name="Zhao R."/>
            <person name="Li G."/>
            <person name="Mu C."/>
            <person name="Tian Q."/>
            <person name="Mei H."/>
            <person name="Zhang T."/>
            <person name="Gao T."/>
            <person name="Zhang H."/>
        </authorList>
    </citation>
    <scope>NUCLEOTIDE SEQUENCE</scope>
    <source>
        <strain evidence="2">3651</strain>
    </source>
</reference>
<evidence type="ECO:0000313" key="2">
    <source>
        <dbReference type="EMBL" id="KAK4427089.1"/>
    </source>
</evidence>
<evidence type="ECO:0000313" key="3">
    <source>
        <dbReference type="Proteomes" id="UP001293254"/>
    </source>
</evidence>
<evidence type="ECO:0000256" key="1">
    <source>
        <dbReference type="SAM" id="MobiDB-lite"/>
    </source>
</evidence>
<dbReference type="Proteomes" id="UP001293254">
    <property type="component" value="Unassembled WGS sequence"/>
</dbReference>
<accession>A0AAE1YBA9</accession>
<feature type="compositionally biased region" description="Pro residues" evidence="1">
    <location>
        <begin position="61"/>
        <end position="70"/>
    </location>
</feature>
<reference evidence="2" key="1">
    <citation type="submission" date="2020-06" db="EMBL/GenBank/DDBJ databases">
        <authorList>
            <person name="Li T."/>
            <person name="Hu X."/>
            <person name="Zhang T."/>
            <person name="Song X."/>
            <person name="Zhang H."/>
            <person name="Dai N."/>
            <person name="Sheng W."/>
            <person name="Hou X."/>
            <person name="Wei L."/>
        </authorList>
    </citation>
    <scope>NUCLEOTIDE SEQUENCE</scope>
    <source>
        <strain evidence="2">3651</strain>
        <tissue evidence="2">Leaf</tissue>
    </source>
</reference>
<gene>
    <name evidence="2" type="ORF">Salat_1477800</name>
</gene>
<dbReference type="AlphaFoldDB" id="A0AAE1YBA9"/>